<dbReference type="PANTHER" id="PTHR43553">
    <property type="entry name" value="HEAVY METAL TRANSPORTER"/>
    <property type="match status" value="1"/>
</dbReference>
<dbReference type="GO" id="GO:0005524">
    <property type="term" value="F:ATP binding"/>
    <property type="evidence" value="ECO:0007669"/>
    <property type="project" value="UniProtKB-KW"/>
</dbReference>
<sequence>MANALSARAVRICDLTFAYPEHEPVLEHISLEVDAGAFCLVNGPTGCGKTTLLRLLKPELAPEGIKTGTIEILGEQATDSLRSATDIGFIMQDPAAQIVCDTVWHEIAFGLENIGMAQSEMRRRVAEVAHFFGIEPLMHTSTDALSGGQQQLVNLAGVLALQPRLLVLDEPTASLDPDARRQFLYLLGRVHRELGITVIMSTHLPEEAEHLATQTFAIGPVSPAVPRAELDRRLAARWSTFHRGLPVLSARDVFVRYDRDAPWTLRGLDLTVCQGGVHAIVGGNGCGKSTLLKSLVGILRPQRGHVDNTCHETQSYLPQDPKALLVCNTVADELDEWRERAGYSTDDIARMIERMGLSGLEAHHPFDLSGGQQQKLALAKVLLTRPRLLVLDEPTTGLDASGAAEIVTILRGIAERGCTVLLVTHDLDVAYAVADEVSLMFDGQIACTEPAREFFGHSLMYRPHERARLFGMLLQREEAPMEAVDQPPSDVRTSVEEAPLEQPRPRRPKGNAAIEAIALAAVPAVLVIAGLCGFRQTALLSFTVVLAALGIFFASYETGEMHMREIMPTVVLAALAAAGRVLFAAVPSVKPISAVAIIAGVCLGRRSGFMVGALAALTSNFFFGQGAWTPWQMYAWGLVGYGAGVLAQIGVFGHPDASGQERKGMPALLIYGFVASVLYGWILNAWSIIGYLHTGLGFNLLAVYAASFPFDAAHGIATVAFLGALYLPWRRKLARIVRRYGIERGENR</sequence>
<feature type="transmembrane region" description="Helical" evidence="6">
    <location>
        <begin position="538"/>
        <end position="554"/>
    </location>
</feature>
<reference evidence="8" key="2">
    <citation type="submission" date="2023-08" db="EMBL/GenBank/DDBJ databases">
        <title>Identification and characterization of horizontal gene transfer across gut microbiota members of farm animals based on homology search.</title>
        <authorList>
            <person name="Schwarzerova J."/>
            <person name="Nykrynova M."/>
            <person name="Jureckova K."/>
            <person name="Cejkova D."/>
            <person name="Rychlik I."/>
        </authorList>
    </citation>
    <scope>NUCLEOTIDE SEQUENCE</scope>
    <source>
        <strain evidence="8">15_COKtk</strain>
    </source>
</reference>
<dbReference type="Proteomes" id="UP001168505">
    <property type="component" value="Unassembled WGS sequence"/>
</dbReference>
<dbReference type="InterPro" id="IPR003439">
    <property type="entry name" value="ABC_transporter-like_ATP-bd"/>
</dbReference>
<evidence type="ECO:0000256" key="5">
    <source>
        <dbReference type="SAM" id="MobiDB-lite"/>
    </source>
</evidence>
<feature type="transmembrane region" description="Helical" evidence="6">
    <location>
        <begin position="512"/>
        <end position="531"/>
    </location>
</feature>
<feature type="domain" description="ABC transporter" evidence="7">
    <location>
        <begin position="248"/>
        <end position="467"/>
    </location>
</feature>
<dbReference type="PROSITE" id="PS00211">
    <property type="entry name" value="ABC_TRANSPORTER_1"/>
    <property type="match status" value="2"/>
</dbReference>
<dbReference type="AlphaFoldDB" id="A0AAW7JZX9"/>
<comment type="caution">
    <text evidence="8">The sequence shown here is derived from an EMBL/GenBank/DDBJ whole genome shotgun (WGS) entry which is preliminary data.</text>
</comment>
<dbReference type="InterPro" id="IPR017871">
    <property type="entry name" value="ABC_transporter-like_CS"/>
</dbReference>
<comment type="similarity">
    <text evidence="1">Belongs to the ABC transporter superfamily.</text>
</comment>
<organism evidence="8 9">
    <name type="scientific">Collinsella ihumii</name>
    <dbReference type="NCBI Taxonomy" id="1720204"/>
    <lineage>
        <taxon>Bacteria</taxon>
        <taxon>Bacillati</taxon>
        <taxon>Actinomycetota</taxon>
        <taxon>Coriobacteriia</taxon>
        <taxon>Coriobacteriales</taxon>
        <taxon>Coriobacteriaceae</taxon>
        <taxon>Collinsella</taxon>
    </lineage>
</organism>
<evidence type="ECO:0000256" key="3">
    <source>
        <dbReference type="ARBA" id="ARBA00022741"/>
    </source>
</evidence>
<evidence type="ECO:0000256" key="1">
    <source>
        <dbReference type="ARBA" id="ARBA00005417"/>
    </source>
</evidence>
<keyword evidence="6" id="KW-0472">Membrane</keyword>
<evidence type="ECO:0000256" key="4">
    <source>
        <dbReference type="ARBA" id="ARBA00022840"/>
    </source>
</evidence>
<accession>A0AAW7JZX9</accession>
<evidence type="ECO:0000256" key="2">
    <source>
        <dbReference type="ARBA" id="ARBA00022448"/>
    </source>
</evidence>
<keyword evidence="6" id="KW-1133">Transmembrane helix</keyword>
<reference evidence="8" key="1">
    <citation type="submission" date="2023-06" db="EMBL/GenBank/DDBJ databases">
        <authorList>
            <person name="Zeman M."/>
            <person name="Kubasova T."/>
            <person name="Jahodarova E."/>
            <person name="Nykrynova M."/>
            <person name="Rychlik I."/>
        </authorList>
    </citation>
    <scope>NUCLEOTIDE SEQUENCE</scope>
    <source>
        <strain evidence="8">15_COKtk</strain>
    </source>
</reference>
<keyword evidence="4 8" id="KW-0067">ATP-binding</keyword>
<dbReference type="RefSeq" id="WP_289826871.1">
    <property type="nucleotide sequence ID" value="NZ_JAUEIR010000003.1"/>
</dbReference>
<feature type="transmembrane region" description="Helical" evidence="6">
    <location>
        <begin position="667"/>
        <end position="692"/>
    </location>
</feature>
<dbReference type="Pfam" id="PF00005">
    <property type="entry name" value="ABC_tran"/>
    <property type="match status" value="2"/>
</dbReference>
<gene>
    <name evidence="8" type="ORF">QVN40_04370</name>
</gene>
<dbReference type="EMBL" id="JAUEIR010000003">
    <property type="protein sequence ID" value="MDN0068936.1"/>
    <property type="molecule type" value="Genomic_DNA"/>
</dbReference>
<dbReference type="SUPFAM" id="SSF52540">
    <property type="entry name" value="P-loop containing nucleoside triphosphate hydrolases"/>
    <property type="match status" value="2"/>
</dbReference>
<keyword evidence="3" id="KW-0547">Nucleotide-binding</keyword>
<dbReference type="GO" id="GO:0042626">
    <property type="term" value="F:ATPase-coupled transmembrane transporter activity"/>
    <property type="evidence" value="ECO:0007669"/>
    <property type="project" value="TreeGrafter"/>
</dbReference>
<feature type="transmembrane region" description="Helical" evidence="6">
    <location>
        <begin position="566"/>
        <end position="586"/>
    </location>
</feature>
<evidence type="ECO:0000259" key="7">
    <source>
        <dbReference type="PROSITE" id="PS50893"/>
    </source>
</evidence>
<protein>
    <submittedName>
        <fullName evidence="8">ATP-binding cassette domain-containing protein</fullName>
    </submittedName>
</protein>
<dbReference type="GO" id="GO:0043190">
    <property type="term" value="C:ATP-binding cassette (ABC) transporter complex"/>
    <property type="evidence" value="ECO:0007669"/>
    <property type="project" value="TreeGrafter"/>
</dbReference>
<feature type="region of interest" description="Disordered" evidence="5">
    <location>
        <begin position="481"/>
        <end position="507"/>
    </location>
</feature>
<dbReference type="Gene3D" id="1.10.1760.20">
    <property type="match status" value="1"/>
</dbReference>
<dbReference type="GO" id="GO:0016887">
    <property type="term" value="F:ATP hydrolysis activity"/>
    <property type="evidence" value="ECO:0007669"/>
    <property type="project" value="InterPro"/>
</dbReference>
<dbReference type="InterPro" id="IPR003593">
    <property type="entry name" value="AAA+_ATPase"/>
</dbReference>
<evidence type="ECO:0000313" key="8">
    <source>
        <dbReference type="EMBL" id="MDN0068936.1"/>
    </source>
</evidence>
<dbReference type="Gene3D" id="3.40.50.300">
    <property type="entry name" value="P-loop containing nucleotide triphosphate hydrolases"/>
    <property type="match status" value="2"/>
</dbReference>
<dbReference type="SMART" id="SM00382">
    <property type="entry name" value="AAA"/>
    <property type="match status" value="2"/>
</dbReference>
<feature type="transmembrane region" description="Helical" evidence="6">
    <location>
        <begin position="712"/>
        <end position="729"/>
    </location>
</feature>
<dbReference type="InterPro" id="IPR015856">
    <property type="entry name" value="ABC_transpr_CbiO/EcfA_su"/>
</dbReference>
<name>A0AAW7JZX9_9ACTN</name>
<evidence type="ECO:0000313" key="9">
    <source>
        <dbReference type="Proteomes" id="UP001168505"/>
    </source>
</evidence>
<dbReference type="PROSITE" id="PS50893">
    <property type="entry name" value="ABC_TRANSPORTER_2"/>
    <property type="match status" value="2"/>
</dbReference>
<keyword evidence="6" id="KW-0812">Transmembrane</keyword>
<dbReference type="InterPro" id="IPR027417">
    <property type="entry name" value="P-loop_NTPase"/>
</dbReference>
<feature type="transmembrane region" description="Helical" evidence="6">
    <location>
        <begin position="634"/>
        <end position="655"/>
    </location>
</feature>
<dbReference type="CDD" id="cd03225">
    <property type="entry name" value="ABC_cobalt_CbiO_domain1"/>
    <property type="match status" value="2"/>
</dbReference>
<dbReference type="InterPro" id="IPR050095">
    <property type="entry name" value="ECF_ABC_transporter_ATP-bd"/>
</dbReference>
<feature type="domain" description="ABC transporter" evidence="7">
    <location>
        <begin position="10"/>
        <end position="243"/>
    </location>
</feature>
<evidence type="ECO:0000256" key="6">
    <source>
        <dbReference type="SAM" id="Phobius"/>
    </source>
</evidence>
<keyword evidence="2" id="KW-0813">Transport</keyword>
<proteinExistence type="inferred from homology"/>